<keyword evidence="5" id="KW-0777">Teichoic acid biosynthesis</keyword>
<evidence type="ECO:0000259" key="8">
    <source>
        <dbReference type="Pfam" id="PF00535"/>
    </source>
</evidence>
<dbReference type="Pfam" id="PF04464">
    <property type="entry name" value="Glyphos_transf"/>
    <property type="match status" value="1"/>
</dbReference>
<keyword evidence="3" id="KW-1003">Cell membrane</keyword>
<dbReference type="GO" id="GO:0016758">
    <property type="term" value="F:hexosyltransferase activity"/>
    <property type="evidence" value="ECO:0007669"/>
    <property type="project" value="UniProtKB-ARBA"/>
</dbReference>
<evidence type="ECO:0000256" key="3">
    <source>
        <dbReference type="ARBA" id="ARBA00022475"/>
    </source>
</evidence>
<dbReference type="Gene3D" id="3.40.50.12580">
    <property type="match status" value="1"/>
</dbReference>
<evidence type="ECO:0000313" key="9">
    <source>
        <dbReference type="EMBL" id="QQB15175.1"/>
    </source>
</evidence>
<dbReference type="InterPro" id="IPR043148">
    <property type="entry name" value="TagF_C"/>
</dbReference>
<comment type="subcellular location">
    <subcellularLocation>
        <location evidence="1">Cell membrane</location>
        <topology evidence="1">Peripheral membrane protein</topology>
    </subcellularLocation>
</comment>
<sequence>MPQFSLISAVYNVEQYLPDFLRSLDEQTCDHSAVQVVLVDDGSTDSSAEIIDAWAATTDYSVEVIHQANAGQAAARNTGLDHASGSWVSFPDPDDILEPDYLSSVHRHLTTSEDVSMVATHLFDFWEAKDQIRDTHPLRFRFRGGPQVVDLDRFPRFIHLHASSAFFDRERVESFGIRFDPRIRPVFEDAHFVQSYLLGSRSRLVAFDSDAKYLYRRRADGSSTLQTSGTDARRYTDVLRYGLLDLLERAQAAGNVPRWLQNTVLYDLLWILRSEESLTPKTGHLSAATADEFCELLARIRTLIESETIEAFDIIRMSQTQREVLLHGIAADDWSWDFIHAERFDERKKLIKLRYRFSGAQPTENLRFRGLDVEPMYAKTRSIKYLGRPLLFERILWVSARGTITAQLRGRDVPISRTLPAQKEFTLRPARLEHNVPANQSAKRPAKRRRTTVSDRLVTKAADSILRRKFASAWVFMDRPDRAGDNAEHLFKHVRAEHKDRNAWFVVDRGSRDWKRLKSEGIDHLVAHGSREWKALCLNAELIISSHIDADVITPFTLSNGRKPTWDHVFLQHGVTMNDLSAWINTKQPRLVVTSTEPEHRSLAGDGSPYLLSDKDTAMTGMPRYDRLSRLDTAAGESRATTITVMPTWRKEIDDALNAIDSPELRAERFLTSDWWRAWSAVLNSPTLREVSKRHGMTIRFIPHPRFEPYVRDGVINSTVEVARLSERDFQTLLVESSVLVTDLSSVAFDAAFIDRPVVYFQFDSHALYGGGHTTKPGYFSFAEDGFGPVVSTCDEVIGAIDSLLAGDHPDLVEFARRRASTFTLPKTENCERTYRAIARSLKVVSPKDGTSLVQSLRSQPTRYLEPRTPEPEASPTH</sequence>
<dbReference type="PANTHER" id="PTHR22916:SF3">
    <property type="entry name" value="UDP-GLCNAC:BETAGAL BETA-1,3-N-ACETYLGLUCOSAMINYLTRANSFERASE-LIKE PROTEIN 1"/>
    <property type="match status" value="1"/>
</dbReference>
<feature type="region of interest" description="Disordered" evidence="7">
    <location>
        <begin position="851"/>
        <end position="878"/>
    </location>
</feature>
<dbReference type="AlphaFoldDB" id="A0A7T4A0T1"/>
<proteinExistence type="inferred from homology"/>
<comment type="similarity">
    <text evidence="2">Belongs to the CDP-glycerol glycerophosphotransferase family.</text>
</comment>
<name>A0A7T4A0T1_9MICO</name>
<dbReference type="GO" id="GO:0019350">
    <property type="term" value="P:teichoic acid biosynthetic process"/>
    <property type="evidence" value="ECO:0007669"/>
    <property type="project" value="UniProtKB-KW"/>
</dbReference>
<dbReference type="SUPFAM" id="SSF53448">
    <property type="entry name" value="Nucleotide-diphospho-sugar transferases"/>
    <property type="match status" value="1"/>
</dbReference>
<dbReference type="GO" id="GO:0047355">
    <property type="term" value="F:CDP-glycerol glycerophosphotransferase activity"/>
    <property type="evidence" value="ECO:0007669"/>
    <property type="project" value="InterPro"/>
</dbReference>
<dbReference type="RefSeq" id="WP_198500199.1">
    <property type="nucleotide sequence ID" value="NZ_CP065989.1"/>
</dbReference>
<organism evidence="9 10">
    <name type="scientific">Brevibacterium casei</name>
    <dbReference type="NCBI Taxonomy" id="33889"/>
    <lineage>
        <taxon>Bacteria</taxon>
        <taxon>Bacillati</taxon>
        <taxon>Actinomycetota</taxon>
        <taxon>Actinomycetes</taxon>
        <taxon>Micrococcales</taxon>
        <taxon>Brevibacteriaceae</taxon>
        <taxon>Brevibacterium</taxon>
    </lineage>
</organism>
<dbReference type="Proteomes" id="UP000595374">
    <property type="component" value="Chromosome"/>
</dbReference>
<protein>
    <submittedName>
        <fullName evidence="9">CDP-glycerol glycerophosphotransferase family protein</fullName>
    </submittedName>
</protein>
<evidence type="ECO:0000256" key="6">
    <source>
        <dbReference type="ARBA" id="ARBA00023136"/>
    </source>
</evidence>
<feature type="domain" description="Glycosyltransferase 2-like" evidence="8">
    <location>
        <begin position="5"/>
        <end position="144"/>
    </location>
</feature>
<evidence type="ECO:0000313" key="10">
    <source>
        <dbReference type="Proteomes" id="UP000595374"/>
    </source>
</evidence>
<evidence type="ECO:0000256" key="2">
    <source>
        <dbReference type="ARBA" id="ARBA00010488"/>
    </source>
</evidence>
<dbReference type="CDD" id="cd00761">
    <property type="entry name" value="Glyco_tranf_GTA_type"/>
    <property type="match status" value="1"/>
</dbReference>
<evidence type="ECO:0000256" key="1">
    <source>
        <dbReference type="ARBA" id="ARBA00004202"/>
    </source>
</evidence>
<dbReference type="Pfam" id="PF00535">
    <property type="entry name" value="Glycos_transf_2"/>
    <property type="match status" value="1"/>
</dbReference>
<dbReference type="EMBL" id="CP065989">
    <property type="protein sequence ID" value="QQB15175.1"/>
    <property type="molecule type" value="Genomic_DNA"/>
</dbReference>
<evidence type="ECO:0000256" key="7">
    <source>
        <dbReference type="SAM" id="MobiDB-lite"/>
    </source>
</evidence>
<dbReference type="Gene3D" id="3.90.550.10">
    <property type="entry name" value="Spore Coat Polysaccharide Biosynthesis Protein SpsA, Chain A"/>
    <property type="match status" value="1"/>
</dbReference>
<gene>
    <name evidence="9" type="ORF">I6H47_04255</name>
</gene>
<dbReference type="InterPro" id="IPR029044">
    <property type="entry name" value="Nucleotide-diphossugar_trans"/>
</dbReference>
<keyword evidence="6" id="KW-0472">Membrane</keyword>
<evidence type="ECO:0000256" key="5">
    <source>
        <dbReference type="ARBA" id="ARBA00022944"/>
    </source>
</evidence>
<dbReference type="Gene3D" id="3.40.50.11820">
    <property type="match status" value="1"/>
</dbReference>
<reference evidence="9 10" key="1">
    <citation type="submission" date="2020-12" db="EMBL/GenBank/DDBJ databases">
        <title>FDA dAtabase for Regulatory Grade micrObial Sequences (FDA-ARGOS): Supporting development and validation of Infectious Disease Dx tests.</title>
        <authorList>
            <person name="Sproer C."/>
            <person name="Gronow S."/>
            <person name="Severitt S."/>
            <person name="Schroder I."/>
            <person name="Tallon L."/>
            <person name="Sadzewicz L."/>
            <person name="Zhao X."/>
            <person name="Boylan J."/>
            <person name="Ott S."/>
            <person name="Bowen H."/>
            <person name="Vavikolanu K."/>
            <person name="Mehta A."/>
            <person name="Aluvathingal J."/>
            <person name="Nadendla S."/>
            <person name="Lowell S."/>
            <person name="Myers T."/>
            <person name="Yan Y."/>
            <person name="Sichtig H."/>
        </authorList>
    </citation>
    <scope>NUCLEOTIDE SEQUENCE [LARGE SCALE GENOMIC DNA]</scope>
    <source>
        <strain evidence="9 10">FDAARGOS_990</strain>
    </source>
</reference>
<evidence type="ECO:0000256" key="4">
    <source>
        <dbReference type="ARBA" id="ARBA00022679"/>
    </source>
</evidence>
<feature type="compositionally biased region" description="Polar residues" evidence="7">
    <location>
        <begin position="852"/>
        <end position="862"/>
    </location>
</feature>
<dbReference type="InterPro" id="IPR001173">
    <property type="entry name" value="Glyco_trans_2-like"/>
</dbReference>
<dbReference type="PANTHER" id="PTHR22916">
    <property type="entry name" value="GLYCOSYLTRANSFERASE"/>
    <property type="match status" value="1"/>
</dbReference>
<dbReference type="InterPro" id="IPR043149">
    <property type="entry name" value="TagF_N"/>
</dbReference>
<accession>A0A7T4A0T1</accession>
<dbReference type="InterPro" id="IPR007554">
    <property type="entry name" value="Glycerophosphate_synth"/>
</dbReference>
<dbReference type="GO" id="GO:0005886">
    <property type="term" value="C:plasma membrane"/>
    <property type="evidence" value="ECO:0007669"/>
    <property type="project" value="UniProtKB-SubCell"/>
</dbReference>
<keyword evidence="4 9" id="KW-0808">Transferase</keyword>